<dbReference type="STRING" id="1129793.GPLA_2488"/>
<accession>K7ADK2</accession>
<dbReference type="AlphaFoldDB" id="K7ADK2"/>
<evidence type="ECO:0000313" key="1">
    <source>
        <dbReference type="EMBL" id="GAC33390.1"/>
    </source>
</evidence>
<reference evidence="2" key="1">
    <citation type="journal article" date="2014" name="Environ. Microbiol.">
        <title>Comparative genomics of the marine bacterial genus Glaciecola reveals the high degree of genomic diversity and genomic characteristic for cold adaptation.</title>
        <authorList>
            <person name="Qin Q.L."/>
            <person name="Xie B.B."/>
            <person name="Yu Y."/>
            <person name="Shu Y.L."/>
            <person name="Rong J.C."/>
            <person name="Zhang Y.J."/>
            <person name="Zhao D.L."/>
            <person name="Chen X.L."/>
            <person name="Zhang X.Y."/>
            <person name="Chen B."/>
            <person name="Zhou B.C."/>
            <person name="Zhang Y.Z."/>
        </authorList>
    </citation>
    <scope>NUCLEOTIDE SEQUENCE [LARGE SCALE GENOMIC DNA]</scope>
    <source>
        <strain evidence="2">LMG 21857</strain>
    </source>
</reference>
<organism evidence="1 2">
    <name type="scientific">Paraglaciecola polaris LMG 21857</name>
    <dbReference type="NCBI Taxonomy" id="1129793"/>
    <lineage>
        <taxon>Bacteria</taxon>
        <taxon>Pseudomonadati</taxon>
        <taxon>Pseudomonadota</taxon>
        <taxon>Gammaproteobacteria</taxon>
        <taxon>Alteromonadales</taxon>
        <taxon>Alteromonadaceae</taxon>
        <taxon>Paraglaciecola</taxon>
    </lineage>
</organism>
<comment type="caution">
    <text evidence="1">The sequence shown here is derived from an EMBL/GenBank/DDBJ whole genome shotgun (WGS) entry which is preliminary data.</text>
</comment>
<protein>
    <submittedName>
        <fullName evidence="1">Uncharacterized protein</fullName>
    </submittedName>
</protein>
<dbReference type="Proteomes" id="UP000006322">
    <property type="component" value="Unassembled WGS sequence"/>
</dbReference>
<dbReference type="EMBL" id="BAER01000059">
    <property type="protein sequence ID" value="GAC33390.1"/>
    <property type="molecule type" value="Genomic_DNA"/>
</dbReference>
<evidence type="ECO:0000313" key="2">
    <source>
        <dbReference type="Proteomes" id="UP000006322"/>
    </source>
</evidence>
<proteinExistence type="predicted"/>
<sequence length="78" mass="8128">MTVGNDIEINGGGAPNSSPILIKALNKEGEIVFQANVVSSSDGTFYYTTAIEVTGELTVVASMNNLEASSTSLVMEND</sequence>
<name>K7ADK2_9ALTE</name>
<gene>
    <name evidence="1" type="ORF">GPLA_2488</name>
</gene>
<keyword evidence="2" id="KW-1185">Reference proteome</keyword>